<feature type="transmembrane region" description="Helical" evidence="1">
    <location>
        <begin position="177"/>
        <end position="197"/>
    </location>
</feature>
<evidence type="ECO:0000313" key="3">
    <source>
        <dbReference type="Proteomes" id="UP000723714"/>
    </source>
</evidence>
<sequence length="256" mass="28825">MSILELTKIEFKKVKRSKIFPLLFIPPMLVVISGVYSLSMYMTPEYTNAWKAMFIQSALLFGYYLLPFTMVVVCVMISNREIQNNGILKMLALPIEKGKLALTKFFVLLTFLMIELSVFFITFIVAGVIATTVMNVTETIPVMYLLSWTLKLFLTTIPSISLMWAITVFFEKPLLSIGLNLLLIIPGVLVANTPVWFCYPYCYSGYMVSDALHTITTQGAEISSSLQLFPFIPCAIILTCISLVAAVKQFGRKETK</sequence>
<feature type="transmembrane region" description="Helical" evidence="1">
    <location>
        <begin position="228"/>
        <end position="247"/>
    </location>
</feature>
<evidence type="ECO:0000256" key="1">
    <source>
        <dbReference type="SAM" id="Phobius"/>
    </source>
</evidence>
<protein>
    <submittedName>
        <fullName evidence="2">ABC transporter permease</fullName>
    </submittedName>
</protein>
<name>A0ABS6D074_9FIRM</name>
<reference evidence="2 3" key="1">
    <citation type="submission" date="2021-06" db="EMBL/GenBank/DDBJ databases">
        <title>Faecalicatena sp. nov. isolated from porcine feces.</title>
        <authorList>
            <person name="Oh B.S."/>
            <person name="Lee J.H."/>
        </authorList>
    </citation>
    <scope>NUCLEOTIDE SEQUENCE [LARGE SCALE GENOMIC DNA]</scope>
    <source>
        <strain evidence="2 3">AGMB00832</strain>
    </source>
</reference>
<dbReference type="RefSeq" id="WP_216239715.1">
    <property type="nucleotide sequence ID" value="NZ_JABACJ020000002.1"/>
</dbReference>
<feature type="transmembrane region" description="Helical" evidence="1">
    <location>
        <begin position="54"/>
        <end position="77"/>
    </location>
</feature>
<accession>A0ABS6D074</accession>
<comment type="caution">
    <text evidence="2">The sequence shown here is derived from an EMBL/GenBank/DDBJ whole genome shotgun (WGS) entry which is preliminary data.</text>
</comment>
<organism evidence="2 3">
    <name type="scientific">Faecalicatena faecalis</name>
    <dbReference type="NCBI Taxonomy" id="2726362"/>
    <lineage>
        <taxon>Bacteria</taxon>
        <taxon>Bacillati</taxon>
        <taxon>Bacillota</taxon>
        <taxon>Clostridia</taxon>
        <taxon>Lachnospirales</taxon>
        <taxon>Lachnospiraceae</taxon>
        <taxon>Faecalicatena</taxon>
    </lineage>
</organism>
<gene>
    <name evidence="2" type="ORF">HGO97_004065</name>
</gene>
<feature type="transmembrane region" description="Helical" evidence="1">
    <location>
        <begin position="105"/>
        <end position="130"/>
    </location>
</feature>
<dbReference type="Pfam" id="PF12730">
    <property type="entry name" value="ABC2_membrane_4"/>
    <property type="match status" value="1"/>
</dbReference>
<dbReference type="EMBL" id="JABACJ020000002">
    <property type="protein sequence ID" value="MBU3874989.1"/>
    <property type="molecule type" value="Genomic_DNA"/>
</dbReference>
<feature type="transmembrane region" description="Helical" evidence="1">
    <location>
        <begin position="150"/>
        <end position="170"/>
    </location>
</feature>
<dbReference type="Proteomes" id="UP000723714">
    <property type="component" value="Unassembled WGS sequence"/>
</dbReference>
<keyword evidence="1" id="KW-0472">Membrane</keyword>
<keyword evidence="1" id="KW-0812">Transmembrane</keyword>
<proteinExistence type="predicted"/>
<keyword evidence="3" id="KW-1185">Reference proteome</keyword>
<evidence type="ECO:0000313" key="2">
    <source>
        <dbReference type="EMBL" id="MBU3874989.1"/>
    </source>
</evidence>
<feature type="transmembrane region" description="Helical" evidence="1">
    <location>
        <begin position="20"/>
        <end position="42"/>
    </location>
</feature>
<dbReference type="CDD" id="cd21809">
    <property type="entry name" value="ABC-2_lan_permease-like"/>
    <property type="match status" value="1"/>
</dbReference>
<keyword evidence="1" id="KW-1133">Transmembrane helix</keyword>